<dbReference type="NCBIfam" id="TIGR00730">
    <property type="entry name" value="Rossman fold protein, TIGR00730 family"/>
    <property type="match status" value="1"/>
</dbReference>
<dbReference type="RefSeq" id="WP_081990395.1">
    <property type="nucleotide sequence ID" value="NZ_BBLT01000002.1"/>
</dbReference>
<name>A0A098L9S3_9BACT</name>
<dbReference type="PANTHER" id="PTHR43393:SF3">
    <property type="entry name" value="LYSINE DECARBOXYLASE-LIKE PROTEIN"/>
    <property type="match status" value="1"/>
</dbReference>
<feature type="region of interest" description="Disordered" evidence="3">
    <location>
        <begin position="1"/>
        <end position="40"/>
    </location>
</feature>
<dbReference type="Proteomes" id="UP000030185">
    <property type="component" value="Unassembled WGS sequence"/>
</dbReference>
<dbReference type="PANTHER" id="PTHR43393">
    <property type="entry name" value="CYTOKININ RIBOSIDE 5'-MONOPHOSPHATE PHOSPHORIBOHYDROLASE"/>
    <property type="match status" value="1"/>
</dbReference>
<dbReference type="InterPro" id="IPR005269">
    <property type="entry name" value="LOG"/>
</dbReference>
<organism evidence="4 5">
    <name type="scientific">Sporocytophaga myxococcoides</name>
    <dbReference type="NCBI Taxonomy" id="153721"/>
    <lineage>
        <taxon>Bacteria</taxon>
        <taxon>Pseudomonadati</taxon>
        <taxon>Bacteroidota</taxon>
        <taxon>Cytophagia</taxon>
        <taxon>Cytophagales</taxon>
        <taxon>Cytophagaceae</taxon>
        <taxon>Sporocytophaga</taxon>
    </lineage>
</organism>
<dbReference type="Gene3D" id="3.40.50.450">
    <property type="match status" value="1"/>
</dbReference>
<keyword evidence="2" id="KW-0203">Cytokinin biosynthesis</keyword>
<comment type="catalytic activity">
    <reaction evidence="1">
        <text>AMP + H2O = D-ribose 5-phosphate + adenine</text>
        <dbReference type="Rhea" id="RHEA:20129"/>
        <dbReference type="ChEBI" id="CHEBI:15377"/>
        <dbReference type="ChEBI" id="CHEBI:16708"/>
        <dbReference type="ChEBI" id="CHEBI:78346"/>
        <dbReference type="ChEBI" id="CHEBI:456215"/>
        <dbReference type="EC" id="3.2.2.4"/>
    </reaction>
</comment>
<comment type="caution">
    <text evidence="4">The sequence shown here is derived from an EMBL/GenBank/DDBJ whole genome shotgun (WGS) entry which is preliminary data.</text>
</comment>
<reference evidence="4 5" key="1">
    <citation type="submission" date="2014-09" db="EMBL/GenBank/DDBJ databases">
        <title>Sporocytophaga myxococcoides PG-01 genome sequencing.</title>
        <authorList>
            <person name="Liu L."/>
            <person name="Gao P.J."/>
            <person name="Chen G.J."/>
            <person name="Wang L.S."/>
        </authorList>
    </citation>
    <scope>NUCLEOTIDE SEQUENCE [LARGE SCALE GENOMIC DNA]</scope>
    <source>
        <strain evidence="4 5">PG-01</strain>
    </source>
</reference>
<evidence type="ECO:0000256" key="2">
    <source>
        <dbReference type="RuleBase" id="RU363015"/>
    </source>
</evidence>
<sequence length="276" mass="31384">MDDYRSPNPLKSDDFSGEPNENSNPTSPSKNLKIVNEEQQRVDEENKIRKAFKERDWNEIKSADSWAVFKVMAEFVEGFEKLAKIGPCVSIFGSARIKQDNPYYQMTVEIAAKLVRHGYGVITGGGPGIMEAANKGAHMEGGKSVGLNIQLPHEQFHNVYIDRDKILNFEHFFVRKVMFVKYSQGFIVMPGGFGTLDELFEALTLIQTKKIGRFPIVLVGKSFWKGLMDWIEQIMYTKETCIDIKDMSLVTIVDTPSEAVKAIDDFYSKYLLQPNF</sequence>
<evidence type="ECO:0000256" key="3">
    <source>
        <dbReference type="SAM" id="MobiDB-lite"/>
    </source>
</evidence>
<dbReference type="GO" id="GO:0005829">
    <property type="term" value="C:cytosol"/>
    <property type="evidence" value="ECO:0007669"/>
    <property type="project" value="TreeGrafter"/>
</dbReference>
<dbReference type="eggNOG" id="COG1611">
    <property type="taxonomic scope" value="Bacteria"/>
</dbReference>
<feature type="compositionally biased region" description="Polar residues" evidence="3">
    <location>
        <begin position="19"/>
        <end position="30"/>
    </location>
</feature>
<evidence type="ECO:0000256" key="1">
    <source>
        <dbReference type="ARBA" id="ARBA00000274"/>
    </source>
</evidence>
<dbReference type="InterPro" id="IPR031100">
    <property type="entry name" value="LOG_fam"/>
</dbReference>
<gene>
    <name evidence="4" type="ORF">MYP_912</name>
</gene>
<dbReference type="InterPro" id="IPR052341">
    <property type="entry name" value="LOG_family_nucleotidases"/>
</dbReference>
<evidence type="ECO:0000313" key="5">
    <source>
        <dbReference type="Proteomes" id="UP000030185"/>
    </source>
</evidence>
<dbReference type="STRING" id="153721.MYP_912"/>
<evidence type="ECO:0000313" key="4">
    <source>
        <dbReference type="EMBL" id="GAL83685.1"/>
    </source>
</evidence>
<dbReference type="Pfam" id="PF03641">
    <property type="entry name" value="Lysine_decarbox"/>
    <property type="match status" value="1"/>
</dbReference>
<dbReference type="AlphaFoldDB" id="A0A098L9S3"/>
<comment type="similarity">
    <text evidence="2">Belongs to the LOG family.</text>
</comment>
<protein>
    <recommendedName>
        <fullName evidence="2">Cytokinin riboside 5'-monophosphate phosphoribohydrolase</fullName>
        <ecNumber evidence="2">3.2.2.n1</ecNumber>
    </recommendedName>
</protein>
<dbReference type="SUPFAM" id="SSF102405">
    <property type="entry name" value="MCP/YpsA-like"/>
    <property type="match status" value="1"/>
</dbReference>
<dbReference type="GO" id="GO:0009691">
    <property type="term" value="P:cytokinin biosynthetic process"/>
    <property type="evidence" value="ECO:0007669"/>
    <property type="project" value="UniProtKB-UniRule"/>
</dbReference>
<dbReference type="OrthoDB" id="9801098at2"/>
<dbReference type="EC" id="3.2.2.n1" evidence="2"/>
<keyword evidence="2" id="KW-0378">Hydrolase</keyword>
<dbReference type="GO" id="GO:0008714">
    <property type="term" value="F:AMP nucleosidase activity"/>
    <property type="evidence" value="ECO:0007669"/>
    <property type="project" value="UniProtKB-EC"/>
</dbReference>
<dbReference type="EMBL" id="BBLT01000002">
    <property type="protein sequence ID" value="GAL83685.1"/>
    <property type="molecule type" value="Genomic_DNA"/>
</dbReference>
<keyword evidence="5" id="KW-1185">Reference proteome</keyword>
<proteinExistence type="inferred from homology"/>
<accession>A0A098L9S3</accession>